<dbReference type="STRING" id="1111676.MHC_03200"/>
<keyword evidence="1" id="KW-0812">Transmembrane</keyword>
<name>H6N778_MYCHN</name>
<keyword evidence="1" id="KW-0472">Membrane</keyword>
<dbReference type="KEGG" id="mhe:MHC_03200"/>
<accession>H6N778</accession>
<dbReference type="HOGENOM" id="CLU_1883449_0_0_14"/>
<dbReference type="AlphaFoldDB" id="H6N778"/>
<keyword evidence="3" id="KW-1185">Reference proteome</keyword>
<keyword evidence="1" id="KW-1133">Transmembrane helix</keyword>
<sequence length="132" mass="14772">MAIKYLITGLAASGGVASAVGLYIMHNNKRSTEKKVVSFAEYLKEKGKTILDTQNATHTKEWEEKKTSYNTAQDGELITKIQGSQETTIQKGTTITVEDLKGWCGKKASSTFSSEDDSEYKKFFKWCIKENE</sequence>
<gene>
    <name evidence="2" type="ordered locus">MHC_03200</name>
</gene>
<organism evidence="2 3">
    <name type="scientific">Mycoplasma haemocanis (strain Illinois)</name>
    <dbReference type="NCBI Taxonomy" id="1111676"/>
    <lineage>
        <taxon>Bacteria</taxon>
        <taxon>Bacillati</taxon>
        <taxon>Mycoplasmatota</taxon>
        <taxon>Mollicutes</taxon>
        <taxon>Mycoplasmataceae</taxon>
        <taxon>Mycoplasma</taxon>
    </lineage>
</organism>
<reference evidence="2 3" key="1">
    <citation type="journal article" date="2012" name="J. Bacteriol.">
        <title>Complete genome sequence of Mycoplasma haemocanis strain Illinois.</title>
        <authorList>
            <person name="do Nascimento N.C."/>
            <person name="Guimaraes A.M."/>
            <person name="Santos A.P."/>
            <person name="Sanmiguel P.J."/>
            <person name="Messick J.B."/>
        </authorList>
    </citation>
    <scope>NUCLEOTIDE SEQUENCE [LARGE SCALE GENOMIC DNA]</scope>
    <source>
        <strain evidence="2 3">Illinois</strain>
    </source>
</reference>
<feature type="transmembrane region" description="Helical" evidence="1">
    <location>
        <begin position="6"/>
        <end position="25"/>
    </location>
</feature>
<evidence type="ECO:0000313" key="3">
    <source>
        <dbReference type="Proteomes" id="UP000009135"/>
    </source>
</evidence>
<protein>
    <submittedName>
        <fullName evidence="2">Uncharacterized protein</fullName>
    </submittedName>
</protein>
<proteinExistence type="predicted"/>
<dbReference type="OrthoDB" id="9853221at2"/>
<dbReference type="Proteomes" id="UP000009135">
    <property type="component" value="Chromosome"/>
</dbReference>
<dbReference type="EMBL" id="CP003199">
    <property type="protein sequence ID" value="AEW45500.1"/>
    <property type="molecule type" value="Genomic_DNA"/>
</dbReference>
<evidence type="ECO:0000256" key="1">
    <source>
        <dbReference type="SAM" id="Phobius"/>
    </source>
</evidence>
<evidence type="ECO:0000313" key="2">
    <source>
        <dbReference type="EMBL" id="AEW45500.1"/>
    </source>
</evidence>